<dbReference type="PANTHER" id="PTHR45918">
    <property type="entry name" value="ALPHA-1,3/1,6-MANNOSYLTRANSFERASE ALG2"/>
    <property type="match status" value="1"/>
</dbReference>
<dbReference type="EMBL" id="JAFIQS010000003">
    <property type="protein sequence ID" value="KAG5171520.1"/>
    <property type="molecule type" value="Genomic_DNA"/>
</dbReference>
<evidence type="ECO:0000313" key="15">
    <source>
        <dbReference type="EMBL" id="KAG5171520.1"/>
    </source>
</evidence>
<dbReference type="GO" id="GO:0102704">
    <property type="term" value="F:GDP-Man:Man(2)GlcNAc(2)-PP-Dol alpha-1,6-mannosyltransferase activity"/>
    <property type="evidence" value="ECO:0007669"/>
    <property type="project" value="UniProtKB-UniRule"/>
</dbReference>
<comment type="subcellular location">
    <subcellularLocation>
        <location evidence="2 12">Endoplasmic reticulum membrane</location>
    </subcellularLocation>
</comment>
<organism evidence="15">
    <name type="scientific">Psilocybe cubensis</name>
    <name type="common">Psychedelic mushroom</name>
    <name type="synonym">Stropharia cubensis</name>
    <dbReference type="NCBI Taxonomy" id="181762"/>
    <lineage>
        <taxon>Eukaryota</taxon>
        <taxon>Fungi</taxon>
        <taxon>Dikarya</taxon>
        <taxon>Basidiomycota</taxon>
        <taxon>Agaricomycotina</taxon>
        <taxon>Agaricomycetes</taxon>
        <taxon>Agaricomycetidae</taxon>
        <taxon>Agaricales</taxon>
        <taxon>Agaricineae</taxon>
        <taxon>Strophariaceae</taxon>
        <taxon>Psilocybe</taxon>
    </lineage>
</organism>
<keyword evidence="6 12" id="KW-0812">Transmembrane</keyword>
<evidence type="ECO:0000256" key="9">
    <source>
        <dbReference type="ARBA" id="ARBA00023136"/>
    </source>
</evidence>
<keyword evidence="5 12" id="KW-0808">Transferase</keyword>
<evidence type="ECO:0000256" key="5">
    <source>
        <dbReference type="ARBA" id="ARBA00022679"/>
    </source>
</evidence>
<comment type="catalytic activity">
    <reaction evidence="10 12">
        <text>a beta-D-Man-(1-&gt;4)-beta-D-GlcNAc-(1-&gt;4)-alpha-D-GlcNAc-diphospho-di-trans,poly-cis-dolichol + GDP-alpha-D-mannose = an alpha-D-Man-(1-&gt;3)-beta-D-Man-(1-&gt;4)-beta-D-GlcNAc-(1-&gt;4)-alpha-D-GlcNAc-diphospho-di-trans,poly-cis-dolichol + GDP + H(+)</text>
        <dbReference type="Rhea" id="RHEA:29515"/>
        <dbReference type="Rhea" id="RHEA-COMP:19511"/>
        <dbReference type="Rhea" id="RHEA-COMP:19513"/>
        <dbReference type="ChEBI" id="CHEBI:15378"/>
        <dbReference type="ChEBI" id="CHEBI:57527"/>
        <dbReference type="ChEBI" id="CHEBI:58189"/>
        <dbReference type="ChEBI" id="CHEBI:58472"/>
        <dbReference type="ChEBI" id="CHEBI:132510"/>
        <dbReference type="EC" id="2.4.1.132"/>
    </reaction>
    <physiologicalReaction direction="left-to-right" evidence="10 12">
        <dbReference type="Rhea" id="RHEA:29516"/>
    </physiologicalReaction>
</comment>
<evidence type="ECO:0000256" key="3">
    <source>
        <dbReference type="ARBA" id="ARBA00004922"/>
    </source>
</evidence>
<evidence type="ECO:0000256" key="8">
    <source>
        <dbReference type="ARBA" id="ARBA00022989"/>
    </source>
</evidence>
<dbReference type="EC" id="2.4.1.132" evidence="12"/>
<dbReference type="EC" id="2.4.1.257" evidence="12"/>
<dbReference type="InterPro" id="IPR028098">
    <property type="entry name" value="Glyco_trans_4-like_N"/>
</dbReference>
<dbReference type="Pfam" id="PF13439">
    <property type="entry name" value="Glyco_transf_4"/>
    <property type="match status" value="1"/>
</dbReference>
<name>A0A8H7Y0N1_PSICU</name>
<feature type="domain" description="Glycosyl transferase family 1" evidence="13">
    <location>
        <begin position="221"/>
        <end position="416"/>
    </location>
</feature>
<evidence type="ECO:0000256" key="6">
    <source>
        <dbReference type="ARBA" id="ARBA00022692"/>
    </source>
</evidence>
<evidence type="ECO:0000259" key="13">
    <source>
        <dbReference type="Pfam" id="PF00534"/>
    </source>
</evidence>
<proteinExistence type="inferred from homology"/>
<evidence type="ECO:0000256" key="1">
    <source>
        <dbReference type="ARBA" id="ARBA00003142"/>
    </source>
</evidence>
<comment type="caution">
    <text evidence="15">The sequence shown here is derived from an EMBL/GenBank/DDBJ whole genome shotgun (WGS) entry which is preliminary data.</text>
</comment>
<evidence type="ECO:0000259" key="14">
    <source>
        <dbReference type="Pfam" id="PF13439"/>
    </source>
</evidence>
<comment type="pathway">
    <text evidence="3 12">Protein modification; protein glycosylation.</text>
</comment>
<sequence>MRYLRVALIHPDLGIGGAERLVVDAALGLQRLGHDVNLYTSYHDPQHCFEETRDGTLKVHHIVPPFPRSWKGKFHILFAHLRQLHLTFRLLSWGAPTYDVYFVDQLSTCIPFLRAFGQTRVVFYCHFPDKLLADGAFVEGNVVRNTNFLKRLYRLPMDWWEEITTRQADIILANSRFTARIFKSYFPSISQTPRVVYPGINISAYEDAVDLLDLDTVAVTSQRPTLLSLNRFEGKKNALLALEAFGLLKSRHPHLGRLRLVLAGGYDPRLEDNVRTLQQLVDRTSTLSLTYNVTSPGPIPYGMSSSDSETDVLFVLNFTTSQRTALLLSSSSLALLYTPANEHFGIVPVEAMACGIPVLACDSGGPTESVVDASLVKEEGTGWLQRPDPQVWADTLLEIVNQSPSEREEMAQRAKARARSLFGMEAMTRGLDDALQQAVDLGPVDVFGWTMIVIAFFLAYLAGPFLLP</sequence>
<dbReference type="PANTHER" id="PTHR45918:SF1">
    <property type="entry name" value="ALPHA-1,3_1,6-MANNOSYLTRANSFERASE ALG2"/>
    <property type="match status" value="1"/>
</dbReference>
<comment type="catalytic activity">
    <reaction evidence="11 12">
        <text>an alpha-D-Man-(1-&gt;3)-beta-D-Man-(1-&gt;4)-beta-D-GlcNAc-(1-&gt;4)-alpha-D-GlcNAc-diphospho-di-trans,poly-cis-dolichol + GDP-alpha-D-mannose = an alpha-D-Man-(1-&gt;3)-[alpha-D-Man-(1-&gt;6)]-beta-D-Man-(1-&gt;4)-beta-D-GlcNAc-(1-&gt;4)-alpha-D-GlcNAc-diphospho-di-trans,poly-cis-dolichol + GDP + H(+)</text>
        <dbReference type="Rhea" id="RHEA:29519"/>
        <dbReference type="Rhea" id="RHEA-COMP:19513"/>
        <dbReference type="Rhea" id="RHEA-COMP:19515"/>
        <dbReference type="ChEBI" id="CHEBI:15378"/>
        <dbReference type="ChEBI" id="CHEBI:57527"/>
        <dbReference type="ChEBI" id="CHEBI:58189"/>
        <dbReference type="ChEBI" id="CHEBI:132510"/>
        <dbReference type="ChEBI" id="CHEBI:132511"/>
        <dbReference type="EC" id="2.4.1.257"/>
    </reaction>
    <physiologicalReaction direction="left-to-right" evidence="11 12">
        <dbReference type="Rhea" id="RHEA:29520"/>
    </physiologicalReaction>
</comment>
<keyword evidence="9 12" id="KW-0472">Membrane</keyword>
<dbReference type="Pfam" id="PF00534">
    <property type="entry name" value="Glycos_transf_1"/>
    <property type="match status" value="1"/>
</dbReference>
<comment type="function">
    <text evidence="1 12">Mannosylates Man(2)GlcNAc(2)-dolichol diphosphate and Man(1)GlcNAc(2)-dolichol diphosphate to form Man(3)GlcNAc(2)-dolichol diphosphate.</text>
</comment>
<accession>A0A8H7Y0N1</accession>
<dbReference type="InterPro" id="IPR001296">
    <property type="entry name" value="Glyco_trans_1"/>
</dbReference>
<evidence type="ECO:0000256" key="2">
    <source>
        <dbReference type="ARBA" id="ARBA00004586"/>
    </source>
</evidence>
<dbReference type="GO" id="GO:0004378">
    <property type="term" value="F:GDP-Man:Man(1)GlcNAc(2)-PP-Dol alpha-1,3-mannosyltransferase activity"/>
    <property type="evidence" value="ECO:0007669"/>
    <property type="project" value="UniProtKB-UniRule"/>
</dbReference>
<dbReference type="AlphaFoldDB" id="A0A8H7Y0N1"/>
<evidence type="ECO:0000256" key="7">
    <source>
        <dbReference type="ARBA" id="ARBA00022824"/>
    </source>
</evidence>
<evidence type="ECO:0000256" key="11">
    <source>
        <dbReference type="ARBA" id="ARBA00045104"/>
    </source>
</evidence>
<feature type="domain" description="Glycosyltransferase subfamily 4-like N-terminal" evidence="14">
    <location>
        <begin position="15"/>
        <end position="203"/>
    </location>
</feature>
<dbReference type="CDD" id="cd03805">
    <property type="entry name" value="GT4_ALG2-like"/>
    <property type="match status" value="1"/>
</dbReference>
<keyword evidence="7 12" id="KW-0256">Endoplasmic reticulum</keyword>
<feature type="transmembrane region" description="Helical" evidence="12">
    <location>
        <begin position="446"/>
        <end position="467"/>
    </location>
</feature>
<protein>
    <recommendedName>
        <fullName evidence="12">Alpha-1,3/1,6-mannosyltransferase ALG2</fullName>
        <ecNumber evidence="12">2.4.1.132</ecNumber>
        <ecNumber evidence="12">2.4.1.257</ecNumber>
    </recommendedName>
    <alternativeName>
        <fullName evidence="12">GDP-Man:Man(1)GlcNAc(2)-PP-Dol alpha-1,3-mannosyltransferase</fullName>
    </alternativeName>
</protein>
<dbReference type="UniPathway" id="UPA00378"/>
<dbReference type="SUPFAM" id="SSF53756">
    <property type="entry name" value="UDP-Glycosyltransferase/glycogen phosphorylase"/>
    <property type="match status" value="1"/>
</dbReference>
<dbReference type="Gene3D" id="3.40.50.2000">
    <property type="entry name" value="Glycogen Phosphorylase B"/>
    <property type="match status" value="2"/>
</dbReference>
<dbReference type="GO" id="GO:0005789">
    <property type="term" value="C:endoplasmic reticulum membrane"/>
    <property type="evidence" value="ECO:0007669"/>
    <property type="project" value="UniProtKB-SubCell"/>
</dbReference>
<evidence type="ECO:0000256" key="10">
    <source>
        <dbReference type="ARBA" id="ARBA00045103"/>
    </source>
</evidence>
<gene>
    <name evidence="15" type="ORF">JR316_003607</name>
</gene>
<keyword evidence="4 12" id="KW-0328">Glycosyltransferase</keyword>
<evidence type="ECO:0000256" key="12">
    <source>
        <dbReference type="RuleBase" id="RU367136"/>
    </source>
</evidence>
<reference evidence="15" key="1">
    <citation type="submission" date="2021-02" db="EMBL/GenBank/DDBJ databases">
        <title>Psilocybe cubensis genome.</title>
        <authorList>
            <person name="Mckernan K.J."/>
            <person name="Crawford S."/>
            <person name="Trippe A."/>
            <person name="Kane L.T."/>
            <person name="Mclaughlin S."/>
        </authorList>
    </citation>
    <scope>NUCLEOTIDE SEQUENCE [LARGE SCALE GENOMIC DNA]</scope>
    <source>
        <strain evidence="15">MGC-MH-2018</strain>
    </source>
</reference>
<comment type="similarity">
    <text evidence="12">Belongs to the glycosyltransferase group 1 family.</text>
</comment>
<evidence type="ECO:0000256" key="4">
    <source>
        <dbReference type="ARBA" id="ARBA00022676"/>
    </source>
</evidence>
<keyword evidence="8 12" id="KW-1133">Transmembrane helix</keyword>
<dbReference type="InterPro" id="IPR027054">
    <property type="entry name" value="ALG2"/>
</dbReference>